<dbReference type="RefSeq" id="WP_250860880.1">
    <property type="nucleotide sequence ID" value="NZ_JAGSOJ010000004.1"/>
</dbReference>
<dbReference type="InterPro" id="IPR036962">
    <property type="entry name" value="Glyco_hydro_3_N_sf"/>
</dbReference>
<dbReference type="Gene3D" id="2.60.40.10">
    <property type="entry name" value="Immunoglobulins"/>
    <property type="match status" value="1"/>
</dbReference>
<accession>A0A9J6P5A2</accession>
<keyword evidence="3" id="KW-0326">Glycosidase</keyword>
<comment type="caution">
    <text evidence="5">The sequence shown here is derived from an EMBL/GenBank/DDBJ whole genome shotgun (WGS) entry which is preliminary data.</text>
</comment>
<dbReference type="EMBL" id="JAGSOJ010000004">
    <property type="protein sequence ID" value="MCM1991739.1"/>
    <property type="molecule type" value="Genomic_DNA"/>
</dbReference>
<sequence length="811" mass="89929">MSENYILYKDSNRTVEERVNDLIERMILEEKVAQLGSEYLFVAVGLDGFDTEKLNAEFKHGWGQISRAAGVLDMDPKICAKLVNGVQKFLVENTRLGIPAIVHEECLCGYQAKHATAFTQSIGVASTWDPEVVEEMSDIIREQMLCVGARQGLSPVLDIARDARWGRVEETYGEDPYLVSRIGTSYIKGLQGDGLKNGVIATAKHFLGYGLSEGGMNWSPVHLADRELWGVYAKPFEAAIHEANLASVMNSYSEIDGIPCGVSKEILTDLLRDRLGFKGMVVSDYGTIETAHNYHHISEDLQGAGVQAIEAGLDVELSQTAGYGENLIDAVRKGLVSEEVIDRSVRRVLAKKFELGLFENPYGDSEKITEVFNKPKNKKVARKLACESMVLLKNQDDLLPLKKDTKSIAVIGPNADTVRNLLGDYSYVGQMEGTVEIMKSINNNSTDLELNEKQRESQEKAKEAFKAVFEAKDKDEYTYKSCNIKSILAGIKDKVSENTEIHYARGCDIMEENIEGFEQAVEAARKSEVAVVIMGGKSGLTLDSTSGESRDRADINLSGVQMELLKKIKETGTPVVLVLVNGRPLSITWESENIPAILEAWVPGEEGAGAVADVLFGDYNPGGKLPISFPRSVGQVPVYYNHKPSGGRSHWSGNYVNISTKPLYPFGYGLSYTTFEYSNLFINKAKVDVKDEVEISLDIKNIGEYSGDEVVQLYLHDRESTITRAVKELYGFKRLSLEPGEVAKITFTVPMNILGFYDRNKEFVVEPGNMDVMIGTSSEDIRLKGEFEIIGEKRDLTNDKAFFSRAKVQYL</sequence>
<proteinExistence type="inferred from homology"/>
<dbReference type="PANTHER" id="PTHR30620">
    <property type="entry name" value="PERIPLASMIC BETA-GLUCOSIDASE-RELATED"/>
    <property type="match status" value="1"/>
</dbReference>
<dbReference type="GO" id="GO:0009251">
    <property type="term" value="P:glucan catabolic process"/>
    <property type="evidence" value="ECO:0007669"/>
    <property type="project" value="TreeGrafter"/>
</dbReference>
<dbReference type="InterPro" id="IPR051915">
    <property type="entry name" value="Cellulose_Degrad_GH3"/>
</dbReference>
<protein>
    <submittedName>
        <fullName evidence="5">Glycoside hydrolase family 3 C-terminal domain-containing protein</fullName>
    </submittedName>
</protein>
<dbReference type="Gene3D" id="3.40.50.1700">
    <property type="entry name" value="Glycoside hydrolase family 3 C-terminal domain"/>
    <property type="match status" value="1"/>
</dbReference>
<evidence type="ECO:0000256" key="2">
    <source>
        <dbReference type="ARBA" id="ARBA00022801"/>
    </source>
</evidence>
<dbReference type="InterPro" id="IPR002772">
    <property type="entry name" value="Glyco_hydro_3_C"/>
</dbReference>
<dbReference type="Pfam" id="PF00933">
    <property type="entry name" value="Glyco_hydro_3"/>
    <property type="match status" value="1"/>
</dbReference>
<evidence type="ECO:0000313" key="5">
    <source>
        <dbReference type="EMBL" id="MCM1991739.1"/>
    </source>
</evidence>
<dbReference type="PANTHER" id="PTHR30620:SF123">
    <property type="entry name" value="BETA-XYLOSIDASE"/>
    <property type="match status" value="1"/>
</dbReference>
<dbReference type="SMART" id="SM01217">
    <property type="entry name" value="Fn3_like"/>
    <property type="match status" value="1"/>
</dbReference>
<evidence type="ECO:0000259" key="4">
    <source>
        <dbReference type="SMART" id="SM01217"/>
    </source>
</evidence>
<reference evidence="5" key="1">
    <citation type="journal article" date="2021" name="mSystems">
        <title>Bacteria and Archaea Synergistically Convert Glycine Betaine to Biogenic Methane in the Formosa Cold Seep of the South China Sea.</title>
        <authorList>
            <person name="Li L."/>
            <person name="Zhang W."/>
            <person name="Zhang S."/>
            <person name="Song L."/>
            <person name="Sun Q."/>
            <person name="Zhang H."/>
            <person name="Xiang H."/>
            <person name="Dong X."/>
        </authorList>
    </citation>
    <scope>NUCLEOTIDE SEQUENCE</scope>
    <source>
        <strain evidence="5">ZWT</strain>
    </source>
</reference>
<dbReference type="InterPro" id="IPR001764">
    <property type="entry name" value="Glyco_hydro_3_N"/>
</dbReference>
<comment type="similarity">
    <text evidence="1 3">Belongs to the glycosyl hydrolase 3 family.</text>
</comment>
<keyword evidence="6" id="KW-1185">Reference proteome</keyword>
<evidence type="ECO:0000256" key="1">
    <source>
        <dbReference type="ARBA" id="ARBA00005336"/>
    </source>
</evidence>
<evidence type="ECO:0000256" key="3">
    <source>
        <dbReference type="RuleBase" id="RU361161"/>
    </source>
</evidence>
<dbReference type="GO" id="GO:0008422">
    <property type="term" value="F:beta-glucosidase activity"/>
    <property type="evidence" value="ECO:0007669"/>
    <property type="project" value="UniProtKB-ARBA"/>
</dbReference>
<dbReference type="InterPro" id="IPR017853">
    <property type="entry name" value="GH"/>
</dbReference>
<dbReference type="Pfam" id="PF01915">
    <property type="entry name" value="Glyco_hydro_3_C"/>
    <property type="match status" value="1"/>
</dbReference>
<dbReference type="PRINTS" id="PR00133">
    <property type="entry name" value="GLHYDRLASE3"/>
</dbReference>
<dbReference type="SUPFAM" id="SSF52279">
    <property type="entry name" value="Beta-D-glucan exohydrolase, C-terminal domain"/>
    <property type="match status" value="1"/>
</dbReference>
<dbReference type="PROSITE" id="PS00775">
    <property type="entry name" value="GLYCOSYL_HYDROL_F3"/>
    <property type="match status" value="1"/>
</dbReference>
<keyword evidence="2 3" id="KW-0378">Hydrolase</keyword>
<dbReference type="InterPro" id="IPR019800">
    <property type="entry name" value="Glyco_hydro_3_AS"/>
</dbReference>
<dbReference type="InterPro" id="IPR036881">
    <property type="entry name" value="Glyco_hydro_3_C_sf"/>
</dbReference>
<name>A0A9J6P5A2_9CLOT</name>
<feature type="domain" description="Fibronectin type III-like" evidence="4">
    <location>
        <begin position="709"/>
        <end position="778"/>
    </location>
</feature>
<dbReference type="Gene3D" id="3.20.20.300">
    <property type="entry name" value="Glycoside hydrolase, family 3, N-terminal domain"/>
    <property type="match status" value="1"/>
</dbReference>
<dbReference type="InterPro" id="IPR013783">
    <property type="entry name" value="Ig-like_fold"/>
</dbReference>
<reference evidence="5" key="2">
    <citation type="submission" date="2021-04" db="EMBL/GenBank/DDBJ databases">
        <authorList>
            <person name="Dong X."/>
        </authorList>
    </citation>
    <scope>NUCLEOTIDE SEQUENCE</scope>
    <source>
        <strain evidence="5">ZWT</strain>
    </source>
</reference>
<dbReference type="Proteomes" id="UP001056429">
    <property type="component" value="Unassembled WGS sequence"/>
</dbReference>
<dbReference type="FunFam" id="2.60.40.10:FF:000495">
    <property type="entry name" value="Periplasmic beta-glucosidase"/>
    <property type="match status" value="1"/>
</dbReference>
<gene>
    <name evidence="5" type="ORF">KDK92_18530</name>
</gene>
<organism evidence="5 6">
    <name type="scientific">Oceanirhabdus seepicola</name>
    <dbReference type="NCBI Taxonomy" id="2828781"/>
    <lineage>
        <taxon>Bacteria</taxon>
        <taxon>Bacillati</taxon>
        <taxon>Bacillota</taxon>
        <taxon>Clostridia</taxon>
        <taxon>Eubacteriales</taxon>
        <taxon>Clostridiaceae</taxon>
        <taxon>Oceanirhabdus</taxon>
    </lineage>
</organism>
<dbReference type="SUPFAM" id="SSF51445">
    <property type="entry name" value="(Trans)glycosidases"/>
    <property type="match status" value="1"/>
</dbReference>
<dbReference type="InterPro" id="IPR026891">
    <property type="entry name" value="Fn3-like"/>
</dbReference>
<dbReference type="AlphaFoldDB" id="A0A9J6P5A2"/>
<dbReference type="Pfam" id="PF14310">
    <property type="entry name" value="Fn3-like"/>
    <property type="match status" value="1"/>
</dbReference>
<evidence type="ECO:0000313" key="6">
    <source>
        <dbReference type="Proteomes" id="UP001056429"/>
    </source>
</evidence>